<evidence type="ECO:0000259" key="2">
    <source>
        <dbReference type="SMART" id="SM00867"/>
    </source>
</evidence>
<accession>A0A3P1CXY3</accession>
<feature type="signal peptide" evidence="1">
    <location>
        <begin position="1"/>
        <end position="20"/>
    </location>
</feature>
<dbReference type="OrthoDB" id="9811006at2"/>
<dbReference type="EMBL" id="RQJP01000001">
    <property type="protein sequence ID" value="RRB18089.1"/>
    <property type="molecule type" value="Genomic_DNA"/>
</dbReference>
<sequence length="175" mass="19314">MKRFIWIGLALGALISFTTAGPTVEESEIRFQIVNAGLTVQGSLTGLEADIRFDPVHPEQASIRASVPVNTIKTGLSFRDRHLQKPDYFNAEQNPVITLQSKTIRKTGRDTYEGLFDLGIKAIHRDVKMPFSVSPKNEFVGNLQINRLDFDVGKSSLVLANEVFISIRVKVAGGS</sequence>
<dbReference type="RefSeq" id="WP_124905335.1">
    <property type="nucleotide sequence ID" value="NZ_RQJP01000001.1"/>
</dbReference>
<protein>
    <submittedName>
        <fullName evidence="3">YceI family protein</fullName>
    </submittedName>
</protein>
<dbReference type="Gene3D" id="2.40.128.110">
    <property type="entry name" value="Lipid/polyisoprenoid-binding, YceI-like"/>
    <property type="match status" value="1"/>
</dbReference>
<keyword evidence="1" id="KW-0732">Signal</keyword>
<dbReference type="AlphaFoldDB" id="A0A3P1CXY3"/>
<reference evidence="3 4" key="1">
    <citation type="submission" date="2018-11" db="EMBL/GenBank/DDBJ databases">
        <authorList>
            <person name="Zhou Z."/>
            <person name="Wang G."/>
        </authorList>
    </citation>
    <scope>NUCLEOTIDE SEQUENCE [LARGE SCALE GENOMIC DNA]</scope>
    <source>
        <strain evidence="3 4">KCTC42998</strain>
    </source>
</reference>
<dbReference type="SMART" id="SM00867">
    <property type="entry name" value="YceI"/>
    <property type="match status" value="1"/>
</dbReference>
<dbReference type="InterPro" id="IPR007372">
    <property type="entry name" value="Lipid/polyisoprenoid-bd_YceI"/>
</dbReference>
<evidence type="ECO:0000256" key="1">
    <source>
        <dbReference type="SAM" id="SignalP"/>
    </source>
</evidence>
<dbReference type="PANTHER" id="PTHR34406:SF1">
    <property type="entry name" value="PROTEIN YCEI"/>
    <property type="match status" value="1"/>
</dbReference>
<feature type="chain" id="PRO_5018186094" evidence="1">
    <location>
        <begin position="21"/>
        <end position="175"/>
    </location>
</feature>
<organism evidence="3 4">
    <name type="scientific">Larkinella knui</name>
    <dbReference type="NCBI Taxonomy" id="2025310"/>
    <lineage>
        <taxon>Bacteria</taxon>
        <taxon>Pseudomonadati</taxon>
        <taxon>Bacteroidota</taxon>
        <taxon>Cytophagia</taxon>
        <taxon>Cytophagales</taxon>
        <taxon>Spirosomataceae</taxon>
        <taxon>Larkinella</taxon>
    </lineage>
</organism>
<name>A0A3P1CXY3_9BACT</name>
<dbReference type="InterPro" id="IPR036761">
    <property type="entry name" value="TTHA0802/YceI-like_sf"/>
</dbReference>
<dbReference type="Pfam" id="PF04264">
    <property type="entry name" value="YceI"/>
    <property type="match status" value="1"/>
</dbReference>
<evidence type="ECO:0000313" key="3">
    <source>
        <dbReference type="EMBL" id="RRB18089.1"/>
    </source>
</evidence>
<dbReference type="SUPFAM" id="SSF101874">
    <property type="entry name" value="YceI-like"/>
    <property type="match status" value="1"/>
</dbReference>
<comment type="caution">
    <text evidence="3">The sequence shown here is derived from an EMBL/GenBank/DDBJ whole genome shotgun (WGS) entry which is preliminary data.</text>
</comment>
<gene>
    <name evidence="3" type="ORF">EHT87_07395</name>
</gene>
<evidence type="ECO:0000313" key="4">
    <source>
        <dbReference type="Proteomes" id="UP000274271"/>
    </source>
</evidence>
<feature type="domain" description="Lipid/polyisoprenoid-binding YceI-like" evidence="2">
    <location>
        <begin position="17"/>
        <end position="172"/>
    </location>
</feature>
<proteinExistence type="predicted"/>
<dbReference type="Proteomes" id="UP000274271">
    <property type="component" value="Unassembled WGS sequence"/>
</dbReference>
<dbReference type="PANTHER" id="PTHR34406">
    <property type="entry name" value="PROTEIN YCEI"/>
    <property type="match status" value="1"/>
</dbReference>
<keyword evidence="4" id="KW-1185">Reference proteome</keyword>